<feature type="transmembrane region" description="Helical" evidence="1">
    <location>
        <begin position="284"/>
        <end position="304"/>
    </location>
</feature>
<feature type="domain" description="AAA+ ATPase" evidence="2">
    <location>
        <begin position="42"/>
        <end position="187"/>
    </location>
</feature>
<sequence length="323" mass="36197">MYKTHFGLGRDPFELTPDSNMLFLGETHKEALGVLKHGVVSDKGFLLFTGEVGTGKTTLINVLAKNLNNPGYLCLISNPTLDVDDFFYYFAAQLGLLFDGNKARFLCLFAKLLEECKKTEGKVLLIIDEAHSLPTDLLEELLLLVDMSSEVVGVLSVFLVGQSELLDRLAEKQLSPLSRRIAVRYHLRQLNESDTFQYVFFRLKMAGAGSRDLFSERALRLIYKATDGNPRLINILCDNALLSAFIKKSVLVDESVIRECADQLCLEGDSAFYLPPVSNNPKKLFFFGIGIVLLLEIVAGVYLYKSGLWKPVVQFLKGVIHRY</sequence>
<evidence type="ECO:0000256" key="1">
    <source>
        <dbReference type="SAM" id="Phobius"/>
    </source>
</evidence>
<organism evidence="3 4">
    <name type="scientific">Desulfomarina profundi</name>
    <dbReference type="NCBI Taxonomy" id="2772557"/>
    <lineage>
        <taxon>Bacteria</taxon>
        <taxon>Pseudomonadati</taxon>
        <taxon>Thermodesulfobacteriota</taxon>
        <taxon>Desulfobulbia</taxon>
        <taxon>Desulfobulbales</taxon>
        <taxon>Desulfobulbaceae</taxon>
        <taxon>Desulfomarina</taxon>
    </lineage>
</organism>
<dbReference type="Proteomes" id="UP000826725">
    <property type="component" value="Chromosome"/>
</dbReference>
<proteinExistence type="predicted"/>
<dbReference type="AlphaFoldDB" id="A0A8D5FKJ4"/>
<dbReference type="Pfam" id="PF13401">
    <property type="entry name" value="AAA_22"/>
    <property type="match status" value="1"/>
</dbReference>
<dbReference type="InterPro" id="IPR052026">
    <property type="entry name" value="ExeA_AAA_ATPase_DNA-bind"/>
</dbReference>
<dbReference type="EMBL" id="AP024086">
    <property type="protein sequence ID" value="BCL59400.1"/>
    <property type="molecule type" value="Genomic_DNA"/>
</dbReference>
<keyword evidence="1" id="KW-1133">Transmembrane helix</keyword>
<reference evidence="3" key="1">
    <citation type="submission" date="2020-09" db="EMBL/GenBank/DDBJ databases">
        <title>Desulfogranum mesoprofundum gen. nov., sp. nov., a novel mesophilic, sulfate-reducing chemolithoautotroph isolated from a deep-sea hydrothermal vent chimney in the Suiyo Seamount.</title>
        <authorList>
            <person name="Hashimoto Y."/>
            <person name="Nakagawa S."/>
        </authorList>
    </citation>
    <scope>NUCLEOTIDE SEQUENCE</scope>
    <source>
        <strain evidence="3">KT2</strain>
    </source>
</reference>
<keyword evidence="4" id="KW-1185">Reference proteome</keyword>
<dbReference type="GO" id="GO:0016887">
    <property type="term" value="F:ATP hydrolysis activity"/>
    <property type="evidence" value="ECO:0007669"/>
    <property type="project" value="InterPro"/>
</dbReference>
<evidence type="ECO:0000313" key="3">
    <source>
        <dbReference type="EMBL" id="BCL59400.1"/>
    </source>
</evidence>
<dbReference type="InterPro" id="IPR003593">
    <property type="entry name" value="AAA+_ATPase"/>
</dbReference>
<gene>
    <name evidence="3" type="ORF">DGMP_00930</name>
</gene>
<evidence type="ECO:0000313" key="4">
    <source>
        <dbReference type="Proteomes" id="UP000826725"/>
    </source>
</evidence>
<dbReference type="SMART" id="SM00382">
    <property type="entry name" value="AAA"/>
    <property type="match status" value="1"/>
</dbReference>
<dbReference type="PANTHER" id="PTHR35894">
    <property type="entry name" value="GENERAL SECRETION PATHWAY PROTEIN A-RELATED"/>
    <property type="match status" value="1"/>
</dbReference>
<protein>
    <recommendedName>
        <fullName evidence="2">AAA+ ATPase domain-containing protein</fullName>
    </recommendedName>
</protein>
<dbReference type="InterPro" id="IPR049945">
    <property type="entry name" value="AAA_22"/>
</dbReference>
<dbReference type="KEGG" id="dbk:DGMP_00930"/>
<dbReference type="PANTHER" id="PTHR35894:SF1">
    <property type="entry name" value="PHOSPHORIBULOKINASE _ URIDINE KINASE FAMILY"/>
    <property type="match status" value="1"/>
</dbReference>
<dbReference type="RefSeq" id="WP_228855634.1">
    <property type="nucleotide sequence ID" value="NZ_AP024086.1"/>
</dbReference>
<keyword evidence="1" id="KW-0812">Transmembrane</keyword>
<accession>A0A8D5FKJ4</accession>
<keyword evidence="1" id="KW-0472">Membrane</keyword>
<name>A0A8D5FKJ4_9BACT</name>
<dbReference type="CDD" id="cd00009">
    <property type="entry name" value="AAA"/>
    <property type="match status" value="1"/>
</dbReference>
<evidence type="ECO:0000259" key="2">
    <source>
        <dbReference type="SMART" id="SM00382"/>
    </source>
</evidence>